<keyword evidence="3 8" id="KW-0489">Methyltransferase</keyword>
<dbReference type="InterPro" id="IPR029063">
    <property type="entry name" value="SAM-dependent_MTases_sf"/>
</dbReference>
<organism evidence="8 9">
    <name type="scientific">Crenothrix polyspora</name>
    <dbReference type="NCBI Taxonomy" id="360316"/>
    <lineage>
        <taxon>Bacteria</taxon>
        <taxon>Pseudomonadati</taxon>
        <taxon>Pseudomonadota</taxon>
        <taxon>Gammaproteobacteria</taxon>
        <taxon>Methylococcales</taxon>
        <taxon>Crenotrichaceae</taxon>
        <taxon>Crenothrix</taxon>
    </lineage>
</organism>
<evidence type="ECO:0000259" key="7">
    <source>
        <dbReference type="Pfam" id="PF01555"/>
    </source>
</evidence>
<keyword evidence="4 8" id="KW-0808">Transferase</keyword>
<reference evidence="9" key="1">
    <citation type="submission" date="2017-02" db="EMBL/GenBank/DDBJ databases">
        <authorList>
            <person name="Daims H."/>
        </authorList>
    </citation>
    <scope>NUCLEOTIDE SEQUENCE [LARGE SCALE GENOMIC DNA]</scope>
</reference>
<keyword evidence="9" id="KW-1185">Reference proteome</keyword>
<sequence length="245" mass="28068">MDKLKLHSPNFIQDNIAKLAELFPNCITETLGTDGMPQKAIDFDQLRQELSDKIVEGPQERYQLNWPGKREALLTANAPIAKTLRPCREESVDFDTTQNLYIEGDNLDALKLLQETYLGKVKMIYIDPPYNTGNDFIYEDDFAEDSESYLLKSNQKDEAGNRLVANNESNGRFHSDWLSMMYPRLKLARNLLRDDGVIFISIDDNEQANLKRLCDEIFGEDSFLASIIWKKKTNGNNVWCNSPSS</sequence>
<feature type="domain" description="DNA methylase N-4/N-6" evidence="7">
    <location>
        <begin position="121"/>
        <end position="235"/>
    </location>
</feature>
<dbReference type="RefSeq" id="WP_087142264.1">
    <property type="nucleotide sequence ID" value="NZ_FUKI01000025.1"/>
</dbReference>
<evidence type="ECO:0000313" key="8">
    <source>
        <dbReference type="EMBL" id="SJM89770.1"/>
    </source>
</evidence>
<keyword evidence="5" id="KW-0949">S-adenosyl-L-methionine</keyword>
<dbReference type="SUPFAM" id="SSF53335">
    <property type="entry name" value="S-adenosyl-L-methionine-dependent methyltransferases"/>
    <property type="match status" value="1"/>
</dbReference>
<dbReference type="GO" id="GO:0008170">
    <property type="term" value="F:N-methyltransferase activity"/>
    <property type="evidence" value="ECO:0007669"/>
    <property type="project" value="InterPro"/>
</dbReference>
<evidence type="ECO:0000313" key="9">
    <source>
        <dbReference type="Proteomes" id="UP000195667"/>
    </source>
</evidence>
<dbReference type="PROSITE" id="PS00092">
    <property type="entry name" value="N6_MTASE"/>
    <property type="match status" value="1"/>
</dbReference>
<dbReference type="Gene3D" id="3.40.50.150">
    <property type="entry name" value="Vaccinia Virus protein VP39"/>
    <property type="match status" value="1"/>
</dbReference>
<dbReference type="EMBL" id="FUKI01000025">
    <property type="protein sequence ID" value="SJM89770.1"/>
    <property type="molecule type" value="Genomic_DNA"/>
</dbReference>
<proteinExistence type="inferred from homology"/>
<dbReference type="EC" id="2.1.1.72" evidence="2"/>
<dbReference type="PRINTS" id="PR00506">
    <property type="entry name" value="D21N6MTFRASE"/>
</dbReference>
<dbReference type="Pfam" id="PF01555">
    <property type="entry name" value="N6_N4_Mtase"/>
    <property type="match status" value="1"/>
</dbReference>
<gene>
    <name evidence="8" type="ORF">CRENPOLYSF1_1200001</name>
</gene>
<dbReference type="InterPro" id="IPR002941">
    <property type="entry name" value="DNA_methylase_N4/N6"/>
</dbReference>
<evidence type="ECO:0000256" key="1">
    <source>
        <dbReference type="ARBA" id="ARBA00006594"/>
    </source>
</evidence>
<dbReference type="AlphaFoldDB" id="A0A1R4H139"/>
<evidence type="ECO:0000256" key="3">
    <source>
        <dbReference type="ARBA" id="ARBA00022603"/>
    </source>
</evidence>
<dbReference type="InterPro" id="IPR002052">
    <property type="entry name" value="DNA_methylase_N6_adenine_CS"/>
</dbReference>
<evidence type="ECO:0000256" key="6">
    <source>
        <dbReference type="ARBA" id="ARBA00047942"/>
    </source>
</evidence>
<evidence type="ECO:0000256" key="4">
    <source>
        <dbReference type="ARBA" id="ARBA00022679"/>
    </source>
</evidence>
<comment type="similarity">
    <text evidence="1">Belongs to the N(4)/N(6)-methyltransferase family.</text>
</comment>
<dbReference type="GO" id="GO:0003677">
    <property type="term" value="F:DNA binding"/>
    <property type="evidence" value="ECO:0007669"/>
    <property type="project" value="InterPro"/>
</dbReference>
<evidence type="ECO:0000256" key="2">
    <source>
        <dbReference type="ARBA" id="ARBA00011900"/>
    </source>
</evidence>
<dbReference type="GO" id="GO:0032259">
    <property type="term" value="P:methylation"/>
    <property type="evidence" value="ECO:0007669"/>
    <property type="project" value="UniProtKB-KW"/>
</dbReference>
<comment type="catalytic activity">
    <reaction evidence="6">
        <text>a 2'-deoxyadenosine in DNA + S-adenosyl-L-methionine = an N(6)-methyl-2'-deoxyadenosine in DNA + S-adenosyl-L-homocysteine + H(+)</text>
        <dbReference type="Rhea" id="RHEA:15197"/>
        <dbReference type="Rhea" id="RHEA-COMP:12418"/>
        <dbReference type="Rhea" id="RHEA-COMP:12419"/>
        <dbReference type="ChEBI" id="CHEBI:15378"/>
        <dbReference type="ChEBI" id="CHEBI:57856"/>
        <dbReference type="ChEBI" id="CHEBI:59789"/>
        <dbReference type="ChEBI" id="CHEBI:90615"/>
        <dbReference type="ChEBI" id="CHEBI:90616"/>
        <dbReference type="EC" id="2.1.1.72"/>
    </reaction>
</comment>
<dbReference type="Proteomes" id="UP000195667">
    <property type="component" value="Unassembled WGS sequence"/>
</dbReference>
<name>A0A1R4H139_9GAMM</name>
<protein>
    <recommendedName>
        <fullName evidence="2">site-specific DNA-methyltransferase (adenine-specific)</fullName>
        <ecNumber evidence="2">2.1.1.72</ecNumber>
    </recommendedName>
</protein>
<dbReference type="OrthoDB" id="9816043at2"/>
<dbReference type="InterPro" id="IPR002295">
    <property type="entry name" value="N4/N6-MTase_EcoPI_Mod-like"/>
</dbReference>
<accession>A0A1R4H139</accession>
<evidence type="ECO:0000256" key="5">
    <source>
        <dbReference type="ARBA" id="ARBA00022691"/>
    </source>
</evidence>
<dbReference type="GO" id="GO:0009007">
    <property type="term" value="F:site-specific DNA-methyltransferase (adenine-specific) activity"/>
    <property type="evidence" value="ECO:0007669"/>
    <property type="project" value="UniProtKB-EC"/>
</dbReference>